<dbReference type="GO" id="GO:0003677">
    <property type="term" value="F:DNA binding"/>
    <property type="evidence" value="ECO:0007669"/>
    <property type="project" value="InterPro"/>
</dbReference>
<gene>
    <name evidence="3" type="ORF">F9L08_17050</name>
</gene>
<dbReference type="InterPro" id="IPR006119">
    <property type="entry name" value="Resolv_N"/>
</dbReference>
<dbReference type="EMBL" id="WBVX01000018">
    <property type="protein sequence ID" value="KAB2682813.1"/>
    <property type="molecule type" value="Genomic_DNA"/>
</dbReference>
<proteinExistence type="predicted"/>
<dbReference type="PANTHER" id="PTHR30461:SF23">
    <property type="entry name" value="DNA RECOMBINASE-RELATED"/>
    <property type="match status" value="1"/>
</dbReference>
<dbReference type="CDD" id="cd00338">
    <property type="entry name" value="Ser_Recombinase"/>
    <property type="match status" value="1"/>
</dbReference>
<dbReference type="GO" id="GO:0000150">
    <property type="term" value="F:DNA strand exchange activity"/>
    <property type="evidence" value="ECO:0007669"/>
    <property type="project" value="InterPro"/>
</dbReference>
<protein>
    <submittedName>
        <fullName evidence="3">Recombinase family protein</fullName>
    </submittedName>
</protein>
<evidence type="ECO:0000313" key="3">
    <source>
        <dbReference type="EMBL" id="KAB2682813.1"/>
    </source>
</evidence>
<dbReference type="PROSITE" id="PS51736">
    <property type="entry name" value="RECOMBINASES_3"/>
    <property type="match status" value="1"/>
</dbReference>
<dbReference type="SMART" id="SM00857">
    <property type="entry name" value="Resolvase"/>
    <property type="match status" value="1"/>
</dbReference>
<dbReference type="Proteomes" id="UP000481643">
    <property type="component" value="Unassembled WGS sequence"/>
</dbReference>
<organism evidence="3 4">
    <name type="scientific">Brucella tritici</name>
    <dbReference type="NCBI Taxonomy" id="94626"/>
    <lineage>
        <taxon>Bacteria</taxon>
        <taxon>Pseudomonadati</taxon>
        <taxon>Pseudomonadota</taxon>
        <taxon>Alphaproteobacteria</taxon>
        <taxon>Hyphomicrobiales</taxon>
        <taxon>Brucellaceae</taxon>
        <taxon>Brucella/Ochrobactrum group</taxon>
        <taxon>Brucella</taxon>
    </lineage>
</organism>
<evidence type="ECO:0000259" key="2">
    <source>
        <dbReference type="PROSITE" id="PS51737"/>
    </source>
</evidence>
<dbReference type="Pfam" id="PF00239">
    <property type="entry name" value="Resolvase"/>
    <property type="match status" value="1"/>
</dbReference>
<evidence type="ECO:0000259" key="1">
    <source>
        <dbReference type="PROSITE" id="PS51736"/>
    </source>
</evidence>
<feature type="domain" description="Recombinase" evidence="2">
    <location>
        <begin position="196"/>
        <end position="323"/>
    </location>
</feature>
<accession>A0A6L3YIK9</accession>
<dbReference type="Gene3D" id="3.90.1750.20">
    <property type="entry name" value="Putative Large Serine Recombinase, Chain B, Domain 2"/>
    <property type="match status" value="1"/>
</dbReference>
<dbReference type="RefSeq" id="WP_151652388.1">
    <property type="nucleotide sequence ID" value="NZ_WBVX01000018.1"/>
</dbReference>
<dbReference type="InterPro" id="IPR036162">
    <property type="entry name" value="Resolvase-like_N_sf"/>
</dbReference>
<dbReference type="PROSITE" id="PS51737">
    <property type="entry name" value="RECOMBINASE_DNA_BIND"/>
    <property type="match status" value="1"/>
</dbReference>
<feature type="domain" description="Resolvase/invertase-type recombinase catalytic" evidence="1">
    <location>
        <begin position="18"/>
        <end position="168"/>
    </location>
</feature>
<dbReference type="InterPro" id="IPR011109">
    <property type="entry name" value="DNA_bind_recombinase_dom"/>
</dbReference>
<dbReference type="InterPro" id="IPR038109">
    <property type="entry name" value="DNA_bind_recomb_sf"/>
</dbReference>
<dbReference type="Gene3D" id="3.40.50.1390">
    <property type="entry name" value="Resolvase, N-terminal catalytic domain"/>
    <property type="match status" value="1"/>
</dbReference>
<reference evidence="3 4" key="1">
    <citation type="submission" date="2019-09" db="EMBL/GenBank/DDBJ databases">
        <title>Taxonomic organization of the family Brucellaceae based on a phylogenomic approach.</title>
        <authorList>
            <person name="Leclercq S."/>
            <person name="Cloeckaert A."/>
            <person name="Zygmunt M.S."/>
        </authorList>
    </citation>
    <scope>NUCLEOTIDE SEQUENCE [LARGE SCALE GENOMIC DNA]</scope>
    <source>
        <strain evidence="3 4">WS1830</strain>
    </source>
</reference>
<evidence type="ECO:0000313" key="4">
    <source>
        <dbReference type="Proteomes" id="UP000481643"/>
    </source>
</evidence>
<dbReference type="SUPFAM" id="SSF53041">
    <property type="entry name" value="Resolvase-like"/>
    <property type="match status" value="1"/>
</dbReference>
<dbReference type="PANTHER" id="PTHR30461">
    <property type="entry name" value="DNA-INVERTASE FROM LAMBDOID PROPHAGE"/>
    <property type="match status" value="1"/>
</dbReference>
<dbReference type="InterPro" id="IPR050639">
    <property type="entry name" value="SSR_resolvase"/>
</dbReference>
<sequence>MIIDWSHQTGPVLMPPVSAAAYVRMSTDHQRYSTDNQLAAIQSYAEKHNYEIVQLYADEGKSGLSLRGRDALTRLLFDIENNHVNYKALLVYDVSRLGRFQDPDEAAEIELKCKRAGVSVHYCAEQFSNDGSMGSSIVKTLKRAMAGEYSRDLSVKVYNGQVRLIRLGFRQGGAAGYGLRRMLIDQYGNQKSELLPGQQKSIATDRVILVPGPVEEQKLVTEIYDLFVNQKRTEAEIAQQLNEMGVLTDLNRQWTRGTVHQILINEKYIGNNVWAKTSFKLKSKHARNPPEEWIRANGVFEPIVSEELFQKATKIILERSARLSDDAMLEKLAKVFRDTGYLSGLIIDEAEECPSSSAFTHRFGSLLRAYTLVGFAPDKDYSFIEINKALRRTHRDLIGELILGLQVAGGRVNQDPETDLLTINAEFTVSLIIARCLTTANGHLRWKVRLDTEIRPDFSLVVRMNQSNSAAHDYYLLPTMTIEQAVVRLCEENGLYFDAFRTESLDNFYSLAARVPISEVA</sequence>
<comment type="caution">
    <text evidence="3">The sequence shown here is derived from an EMBL/GenBank/DDBJ whole genome shotgun (WGS) entry which is preliminary data.</text>
</comment>
<dbReference type="AlphaFoldDB" id="A0A6L3YIK9"/>
<dbReference type="Pfam" id="PF07508">
    <property type="entry name" value="Recombinase"/>
    <property type="match status" value="1"/>
</dbReference>
<name>A0A6L3YIK9_9HYPH</name>